<comment type="caution">
    <text evidence="6">The sequence shown here is derived from an EMBL/GenBank/DDBJ whole genome shotgun (WGS) entry which is preliminary data.</text>
</comment>
<accession>A0A1Y4LFP8</accession>
<dbReference type="Pfam" id="PF00395">
    <property type="entry name" value="SLH"/>
    <property type="match status" value="3"/>
</dbReference>
<dbReference type="Gene3D" id="2.60.40.10">
    <property type="entry name" value="Immunoglobulins"/>
    <property type="match status" value="2"/>
</dbReference>
<dbReference type="PANTHER" id="PTHR45867">
    <property type="entry name" value="PURPLE ACID PHOSPHATASE"/>
    <property type="match status" value="1"/>
</dbReference>
<feature type="chain" id="PRO_5012983396" description="SLH domain-containing protein" evidence="4">
    <location>
        <begin position="35"/>
        <end position="1218"/>
    </location>
</feature>
<dbReference type="SUPFAM" id="SSF49899">
    <property type="entry name" value="Concanavalin A-like lectins/glucanases"/>
    <property type="match status" value="1"/>
</dbReference>
<feature type="domain" description="SLH" evidence="5">
    <location>
        <begin position="1097"/>
        <end position="1153"/>
    </location>
</feature>
<dbReference type="Pfam" id="PF16656">
    <property type="entry name" value="Pur_ac_phosph_N"/>
    <property type="match status" value="1"/>
</dbReference>
<keyword evidence="2" id="KW-0677">Repeat</keyword>
<evidence type="ECO:0000256" key="2">
    <source>
        <dbReference type="ARBA" id="ARBA00022737"/>
    </source>
</evidence>
<dbReference type="InterPro" id="IPR013320">
    <property type="entry name" value="ConA-like_dom_sf"/>
</dbReference>
<organism evidence="6 7">
    <name type="scientific">Butyricicoccus pullicaecorum</name>
    <dbReference type="NCBI Taxonomy" id="501571"/>
    <lineage>
        <taxon>Bacteria</taxon>
        <taxon>Bacillati</taxon>
        <taxon>Bacillota</taxon>
        <taxon>Clostridia</taxon>
        <taxon>Eubacteriales</taxon>
        <taxon>Butyricicoccaceae</taxon>
        <taxon>Butyricicoccus</taxon>
    </lineage>
</organism>
<dbReference type="AlphaFoldDB" id="A0A1Y4LFP8"/>
<proteinExistence type="predicted"/>
<evidence type="ECO:0000259" key="5">
    <source>
        <dbReference type="PROSITE" id="PS51272"/>
    </source>
</evidence>
<dbReference type="SUPFAM" id="SSF49363">
    <property type="entry name" value="Purple acid phosphatase, N-terminal domain"/>
    <property type="match status" value="1"/>
</dbReference>
<dbReference type="Proteomes" id="UP000195897">
    <property type="component" value="Unassembled WGS sequence"/>
</dbReference>
<feature type="compositionally biased region" description="Basic and acidic residues" evidence="3">
    <location>
        <begin position="1026"/>
        <end position="1038"/>
    </location>
</feature>
<dbReference type="GO" id="GO:0046872">
    <property type="term" value="F:metal ion binding"/>
    <property type="evidence" value="ECO:0007669"/>
    <property type="project" value="InterPro"/>
</dbReference>
<dbReference type="InterPro" id="IPR004843">
    <property type="entry name" value="Calcineurin-like_PHP"/>
</dbReference>
<evidence type="ECO:0000256" key="3">
    <source>
        <dbReference type="SAM" id="MobiDB-lite"/>
    </source>
</evidence>
<sequence length="1218" mass="130838">MKKRMRARNQHLKRLLSLLLTVVMVLAMIPAAFAADTASGFVIGPYLLAPKTTSMVAVWETSGSEPTTIRFGTDANALGDAVTVERDPEAPAYGGVQTNIYRYKFSELTPGTRYYYEVALANGEVSRGTFRTLEENPTEIRYISITDTHKFDTKATFDAAVADYDPAFIIHGGDMVEGTGTQKEQYAFWFNSGEFIHNYPVVYACGNHDFSDYFDMYVIDTQTEEYGSAVAGNISFDYGNVHFDLMDSNPWALFQMNAETSGGKMDAATADKIEKSVQWLKDDLGKNQDKAFRILVMHHPISDPYTKMHIAPVAEAGHVDMMLAGHTHSYARAVSDQPTVGAGTIYLTHQDSRAVSAKGSYMTHTIKDGVLTTQNMANGGVVGTTVTAVDKQQLAYSNVSIQSGPVPCNSEIEISATITNTGKGMAAAVIPVDDNGTIKYIYGDLESDSGLSTSGEPVRVSSNGVKTLEPGESIELSGTVTLTEIGKHTVKVADVSKDIEVQFRPATFSYTNVRTKLGGGEVSDIGSDILNIKADITNIGNEDGTATATLYVGDEATLSKQYTLKAGEVKTCEFTYQFEQAGEFAVRIGDSAPETVYIEGSIQGMPMVVDQSGKGNNGYLHGAPTIGTDDKGNGTIILDGDKDYVEIPDNQNFTIDNGITGMVWAKLPVSEGTGINNLTPNGRDHNPLMTKGVSIGWGTNYLYRMAVRATGKVTVGIGFNNDNGEFFWNDDDADPNAGIKKGEWVQYVGGFDRTTGGDSYQNKYNSGHIDAPAFDSEIKNWPGASTYIGFSYTGALLTNRGRGVDRTMLAGEVSQARMYQSKLTEAEVAAVADAPSAAGPKSDDLVLWLNFDPKNIVQTGTHTTEWAEISGAPASLAYKAEIPGKSAIQATVEFSKDGKTVSGSKAFDLKTGENTIDLTGAGEGKYVRIVTKFTSNLGTEQTDIPVLYTYTLKAGESTAAWNTYADWAKGTFADGAGHQSSDAYRALSEDFDNYAGEVDEGKPVEQTAASSETTQTGTAATTETTTETKPEQPKEAGWDVDDSHWAAKTIRAMMAEGVLEGDADGRIRPDDKITREEMIWVMNTMLGIKPKADTKLDAADRSSEWAYGALAAAKDAGILQGDEFGYLCGSDYATRAEIITMIARACKVSSDDHSVLDGFTDAADIPDWAVSALAGMAAQGSLSGYTDGTLQPNDQITRAEAFSLLYEAITVGEPAQAA</sequence>
<dbReference type="GO" id="GO:0003993">
    <property type="term" value="F:acid phosphatase activity"/>
    <property type="evidence" value="ECO:0007669"/>
    <property type="project" value="InterPro"/>
</dbReference>
<feature type="domain" description="SLH" evidence="5">
    <location>
        <begin position="1156"/>
        <end position="1218"/>
    </location>
</feature>
<dbReference type="InterPro" id="IPR013783">
    <property type="entry name" value="Ig-like_fold"/>
</dbReference>
<evidence type="ECO:0000313" key="7">
    <source>
        <dbReference type="Proteomes" id="UP000195897"/>
    </source>
</evidence>
<protein>
    <recommendedName>
        <fullName evidence="5">SLH domain-containing protein</fullName>
    </recommendedName>
</protein>
<dbReference type="InterPro" id="IPR001119">
    <property type="entry name" value="SLH_dom"/>
</dbReference>
<reference evidence="7" key="1">
    <citation type="submission" date="2017-04" db="EMBL/GenBank/DDBJ databases">
        <title>Function of individual gut microbiota members based on whole genome sequencing of pure cultures obtained from chicken caecum.</title>
        <authorList>
            <person name="Medvecky M."/>
            <person name="Cejkova D."/>
            <person name="Polansky O."/>
            <person name="Karasova D."/>
            <person name="Kubasova T."/>
            <person name="Cizek A."/>
            <person name="Rychlik I."/>
        </authorList>
    </citation>
    <scope>NUCLEOTIDE SEQUENCE [LARGE SCALE GENOMIC DNA]</scope>
    <source>
        <strain evidence="7">An180</strain>
    </source>
</reference>
<feature type="signal peptide" evidence="4">
    <location>
        <begin position="1"/>
        <end position="34"/>
    </location>
</feature>
<dbReference type="InterPro" id="IPR008963">
    <property type="entry name" value="Purple_acid_Pase-like_N"/>
</dbReference>
<gene>
    <name evidence="6" type="ORF">B5F17_06825</name>
</gene>
<dbReference type="SUPFAM" id="SSF56300">
    <property type="entry name" value="Metallo-dependent phosphatases"/>
    <property type="match status" value="1"/>
</dbReference>
<dbReference type="Pfam" id="PF00149">
    <property type="entry name" value="Metallophos"/>
    <property type="match status" value="1"/>
</dbReference>
<dbReference type="Gene3D" id="2.60.40.380">
    <property type="entry name" value="Purple acid phosphatase-like, N-terminal"/>
    <property type="match status" value="1"/>
</dbReference>
<feature type="domain" description="SLH" evidence="5">
    <location>
        <begin position="1033"/>
        <end position="1096"/>
    </location>
</feature>
<name>A0A1Y4LFP8_9FIRM</name>
<feature type="region of interest" description="Disordered" evidence="3">
    <location>
        <begin position="1001"/>
        <end position="1038"/>
    </location>
</feature>
<evidence type="ECO:0000313" key="6">
    <source>
        <dbReference type="EMBL" id="OUP52942.1"/>
    </source>
</evidence>
<dbReference type="PROSITE" id="PS51272">
    <property type="entry name" value="SLH"/>
    <property type="match status" value="3"/>
</dbReference>
<evidence type="ECO:0000256" key="1">
    <source>
        <dbReference type="ARBA" id="ARBA00022729"/>
    </source>
</evidence>
<dbReference type="PANTHER" id="PTHR45867:SF3">
    <property type="entry name" value="ACID PHOSPHATASE TYPE 7"/>
    <property type="match status" value="1"/>
</dbReference>
<dbReference type="Gene3D" id="2.60.120.200">
    <property type="match status" value="1"/>
</dbReference>
<evidence type="ECO:0000256" key="4">
    <source>
        <dbReference type="SAM" id="SignalP"/>
    </source>
</evidence>
<dbReference type="InterPro" id="IPR029052">
    <property type="entry name" value="Metallo-depent_PP-like"/>
</dbReference>
<keyword evidence="1 4" id="KW-0732">Signal</keyword>
<dbReference type="InterPro" id="IPR015914">
    <property type="entry name" value="PAPs_N"/>
</dbReference>
<dbReference type="Gene3D" id="3.60.21.10">
    <property type="match status" value="1"/>
</dbReference>
<dbReference type="EMBL" id="NFKK01000006">
    <property type="protein sequence ID" value="OUP52942.1"/>
    <property type="molecule type" value="Genomic_DNA"/>
</dbReference>
<feature type="compositionally biased region" description="Low complexity" evidence="3">
    <location>
        <begin position="1005"/>
        <end position="1025"/>
    </location>
</feature>